<comment type="caution">
    <text evidence="1">The sequence shown here is derived from an EMBL/GenBank/DDBJ whole genome shotgun (WGS) entry which is preliminary data.</text>
</comment>
<dbReference type="Gene3D" id="3.40.50.300">
    <property type="entry name" value="P-loop containing nucleotide triphosphate hydrolases"/>
    <property type="match status" value="1"/>
</dbReference>
<evidence type="ECO:0008006" key="3">
    <source>
        <dbReference type="Google" id="ProtNLM"/>
    </source>
</evidence>
<evidence type="ECO:0000313" key="1">
    <source>
        <dbReference type="EMBL" id="RHZ64623.1"/>
    </source>
</evidence>
<dbReference type="STRING" id="1348612.A0A397HU19"/>
<sequence>MSNQCILAIGKTGNGKSFTGTVFGAPTKVGHSTTSETDDVTVNDCGNGRFYVDTPGFDDSDENKGDTETTRVILRTMVDENIKKLITILWFVVPDNRATASLHRQARFIESLAQYYEGNVWDNVIIVHKGDKIEQGPYDAAKQIAQNFYEGKHKKPPGNDKDLLKNTSHFKILLFESLPADDLRREGNFTSDRLNESGIYKKSEPERILAVYASLMKEHLEHPIPLTFQKFKCKKCPEDTDPRLADAKCHLEGEFIHSEKEKMIHRGVVTLKHPKGTYWRHIEAKENYHTEPATRFHTTSRLHPGRLCGGEEYESKDRSLGANLLRIATLNIVDPYDVKSKPYYYSCCGGERGSSGCSYKCCDRNPGCTSVFTCCQSDNSGCINGHKCCNKPARSTGCRERYKCCQSLEQCTKFYECCDSKNGSKGCKEFYTCCNKLVEEAPQGCYPVCEDCSNDLNSTGCKKVCKNCKEIQSEIIGCVTTSHDFGPDAPQNYSWILNENRV</sequence>
<dbReference type="InterPro" id="IPR027417">
    <property type="entry name" value="P-loop_NTPase"/>
</dbReference>
<organism evidence="1 2">
    <name type="scientific">Diversispora epigaea</name>
    <dbReference type="NCBI Taxonomy" id="1348612"/>
    <lineage>
        <taxon>Eukaryota</taxon>
        <taxon>Fungi</taxon>
        <taxon>Fungi incertae sedis</taxon>
        <taxon>Mucoromycota</taxon>
        <taxon>Glomeromycotina</taxon>
        <taxon>Glomeromycetes</taxon>
        <taxon>Diversisporales</taxon>
        <taxon>Diversisporaceae</taxon>
        <taxon>Diversispora</taxon>
    </lineage>
</organism>
<name>A0A397HU19_9GLOM</name>
<accession>A0A397HU19</accession>
<protein>
    <recommendedName>
        <fullName evidence="3">AIG1-type G domain-containing protein</fullName>
    </recommendedName>
</protein>
<keyword evidence="2" id="KW-1185">Reference proteome</keyword>
<evidence type="ECO:0000313" key="2">
    <source>
        <dbReference type="Proteomes" id="UP000266861"/>
    </source>
</evidence>
<dbReference type="OrthoDB" id="8954335at2759"/>
<dbReference type="Proteomes" id="UP000266861">
    <property type="component" value="Unassembled WGS sequence"/>
</dbReference>
<gene>
    <name evidence="1" type="ORF">Glove_321g39</name>
</gene>
<dbReference type="EMBL" id="PQFF01000293">
    <property type="protein sequence ID" value="RHZ64623.1"/>
    <property type="molecule type" value="Genomic_DNA"/>
</dbReference>
<dbReference type="SUPFAM" id="SSF52540">
    <property type="entry name" value="P-loop containing nucleoside triphosphate hydrolases"/>
    <property type="match status" value="1"/>
</dbReference>
<reference evidence="1 2" key="1">
    <citation type="submission" date="2018-08" db="EMBL/GenBank/DDBJ databases">
        <title>Genome and evolution of the arbuscular mycorrhizal fungus Diversispora epigaea (formerly Glomus versiforme) and its bacterial endosymbionts.</title>
        <authorList>
            <person name="Sun X."/>
            <person name="Fei Z."/>
            <person name="Harrison M."/>
        </authorList>
    </citation>
    <scope>NUCLEOTIDE SEQUENCE [LARGE SCALE GENOMIC DNA]</scope>
    <source>
        <strain evidence="1 2">IT104</strain>
    </source>
</reference>
<dbReference type="AlphaFoldDB" id="A0A397HU19"/>
<proteinExistence type="predicted"/>